<dbReference type="RefSeq" id="XP_022289032.1">
    <property type="nucleotide sequence ID" value="XM_022433324.1"/>
</dbReference>
<dbReference type="AlphaFoldDB" id="A0A8B8AC27"/>
<sequence length="310" mass="35631">MARRVALGTREVSFPSEELQQLRDSNHLLNNPEALRKELHEKGYLFIRGFHDREEVLQARLSILEYVNEKAEFQLLDPPTQGVLDERCGRGCIPFMEGKNNITHSPMVLRVLEGQRPRQFFRRFFDTEARTFDFKWLRGINRRQFTGAHVDNVYMGRGSKNLYTVWTPFGDTSVEMGTLAVCEGSNCLPSFRRLQDTYGELDMEREGVEGTGWFTEDPFEITTKFGGKWKTSDFQAGDVLIFTVRTVHMSTSNLTDNIRLSCDTRWQPADEEADPRFVGQIGVVAPKFGLFGKEQVKAQTIEDLKQSWGI</sequence>
<dbReference type="PANTHER" id="PTHR40128">
    <property type="entry name" value="EXPRESSED PROTEIN"/>
    <property type="match status" value="1"/>
</dbReference>
<dbReference type="Proteomes" id="UP000694844">
    <property type="component" value="Chromosome 6"/>
</dbReference>
<evidence type="ECO:0000313" key="2">
    <source>
        <dbReference type="RefSeq" id="XP_022289032.1"/>
    </source>
</evidence>
<dbReference type="Gene3D" id="2.60.120.620">
    <property type="entry name" value="q2cbj1_9rhob like domain"/>
    <property type="match status" value="1"/>
</dbReference>
<proteinExistence type="predicted"/>
<accession>A0A8B8AC27</accession>
<dbReference type="SUPFAM" id="SSF51197">
    <property type="entry name" value="Clavaminate synthase-like"/>
    <property type="match status" value="1"/>
</dbReference>
<dbReference type="PANTHER" id="PTHR40128:SF1">
    <property type="entry name" value="PHYTANOYL-COA HYDROXYLASE"/>
    <property type="match status" value="1"/>
</dbReference>
<dbReference type="Pfam" id="PF05721">
    <property type="entry name" value="PhyH"/>
    <property type="match status" value="1"/>
</dbReference>
<name>A0A8B8AC27_CRAVI</name>
<protein>
    <submittedName>
        <fullName evidence="2">Uncharacterized protein LOC111101058</fullName>
    </submittedName>
</protein>
<dbReference type="KEGG" id="cvn:111101058"/>
<dbReference type="InterPro" id="IPR008775">
    <property type="entry name" value="Phytyl_CoA_dOase-like"/>
</dbReference>
<dbReference type="GeneID" id="111101058"/>
<gene>
    <name evidence="2" type="primary">LOC111101058</name>
</gene>
<evidence type="ECO:0000313" key="1">
    <source>
        <dbReference type="Proteomes" id="UP000694844"/>
    </source>
</evidence>
<reference evidence="2" key="1">
    <citation type="submission" date="2025-08" db="UniProtKB">
        <authorList>
            <consortium name="RefSeq"/>
        </authorList>
    </citation>
    <scope>IDENTIFICATION</scope>
    <source>
        <tissue evidence="2">Whole sample</tissue>
    </source>
</reference>
<organism evidence="1 2">
    <name type="scientific">Crassostrea virginica</name>
    <name type="common">Eastern oyster</name>
    <dbReference type="NCBI Taxonomy" id="6565"/>
    <lineage>
        <taxon>Eukaryota</taxon>
        <taxon>Metazoa</taxon>
        <taxon>Spiralia</taxon>
        <taxon>Lophotrochozoa</taxon>
        <taxon>Mollusca</taxon>
        <taxon>Bivalvia</taxon>
        <taxon>Autobranchia</taxon>
        <taxon>Pteriomorphia</taxon>
        <taxon>Ostreida</taxon>
        <taxon>Ostreoidea</taxon>
        <taxon>Ostreidae</taxon>
        <taxon>Crassostrea</taxon>
    </lineage>
</organism>
<keyword evidence="1" id="KW-1185">Reference proteome</keyword>
<dbReference type="OrthoDB" id="2328924at2759"/>